<comment type="caution">
    <text evidence="2">The sequence shown here is derived from an EMBL/GenBank/DDBJ whole genome shotgun (WGS) entry which is preliminary data.</text>
</comment>
<keyword evidence="1" id="KW-0812">Transmembrane</keyword>
<keyword evidence="3" id="KW-1185">Reference proteome</keyword>
<keyword evidence="1" id="KW-0472">Membrane</keyword>
<evidence type="ECO:0000313" key="3">
    <source>
        <dbReference type="Proteomes" id="UP001501706"/>
    </source>
</evidence>
<protein>
    <recommendedName>
        <fullName evidence="4">TRAP C4-dicarboxylate transport system permease DctM subunit domain-containing protein</fullName>
    </recommendedName>
</protein>
<name>A0ABP3N342_9BURK</name>
<dbReference type="EMBL" id="BAAAEN010000052">
    <property type="protein sequence ID" value="GAA0534567.1"/>
    <property type="molecule type" value="Genomic_DNA"/>
</dbReference>
<reference evidence="3" key="1">
    <citation type="journal article" date="2019" name="Int. J. Syst. Evol. Microbiol.">
        <title>The Global Catalogue of Microorganisms (GCM) 10K type strain sequencing project: providing services to taxonomists for standard genome sequencing and annotation.</title>
        <authorList>
            <consortium name="The Broad Institute Genomics Platform"/>
            <consortium name="The Broad Institute Genome Sequencing Center for Infectious Disease"/>
            <person name="Wu L."/>
            <person name="Ma J."/>
        </authorList>
    </citation>
    <scope>NUCLEOTIDE SEQUENCE [LARGE SCALE GENOMIC DNA]</scope>
    <source>
        <strain evidence="3">JCM 14330</strain>
    </source>
</reference>
<accession>A0ABP3N342</accession>
<evidence type="ECO:0000313" key="2">
    <source>
        <dbReference type="EMBL" id="GAA0534567.1"/>
    </source>
</evidence>
<keyword evidence="1" id="KW-1133">Transmembrane helix</keyword>
<sequence>MIAPPIGLNVFVVKSMTPDVTLKTIYTGVMPFVAAQVVLVGMLIGSPALATWLPHALGMK</sequence>
<evidence type="ECO:0008006" key="4">
    <source>
        <dbReference type="Google" id="ProtNLM"/>
    </source>
</evidence>
<dbReference type="Proteomes" id="UP001501706">
    <property type="component" value="Unassembled WGS sequence"/>
</dbReference>
<proteinExistence type="predicted"/>
<evidence type="ECO:0000256" key="1">
    <source>
        <dbReference type="SAM" id="Phobius"/>
    </source>
</evidence>
<organism evidence="2 3">
    <name type="scientific">Pigmentiphaga daeguensis</name>
    <dbReference type="NCBI Taxonomy" id="414049"/>
    <lineage>
        <taxon>Bacteria</taxon>
        <taxon>Pseudomonadati</taxon>
        <taxon>Pseudomonadota</taxon>
        <taxon>Betaproteobacteria</taxon>
        <taxon>Burkholderiales</taxon>
        <taxon>Alcaligenaceae</taxon>
        <taxon>Pigmentiphaga</taxon>
    </lineage>
</organism>
<feature type="transmembrane region" description="Helical" evidence="1">
    <location>
        <begin position="25"/>
        <end position="53"/>
    </location>
</feature>
<gene>
    <name evidence="2" type="ORF">GCM10009097_59460</name>
</gene>